<feature type="compositionally biased region" description="Polar residues" evidence="1">
    <location>
        <begin position="474"/>
        <end position="488"/>
    </location>
</feature>
<dbReference type="InterPro" id="IPR003440">
    <property type="entry name" value="Glyco_trans_48_dom"/>
</dbReference>
<evidence type="ECO:0000313" key="5">
    <source>
        <dbReference type="Proteomes" id="UP000265515"/>
    </source>
</evidence>
<keyword evidence="2" id="KW-1133">Transmembrane helix</keyword>
<evidence type="ECO:0000256" key="2">
    <source>
        <dbReference type="SAM" id="Phobius"/>
    </source>
</evidence>
<name>A0A388LKL5_CHABU</name>
<dbReference type="STRING" id="69332.A0A388LKL5"/>
<dbReference type="OrthoDB" id="1880850at2759"/>
<sequence length="809" mass="90854">MSVCKSTAAVTCSSWFHCSSAVTRDLRSSKFRKVARGYAQLRDVIEGQVSAHDEETVTAESDGRIYQPASRFTPAKLQALADIKFTYVVTAQIYGQQKRKKEQQAEDISNLMKKYHALRIAYVDEVDSNFYSVLVKCNDRGIEQEIYRLRLPGQFRLGEGKPENQNHAVIFTRGEALQAIDMNQDNYLEEAFKMRNLLQEFLRYNGNRKPTILGVREHVFTSGVSSMAWFMSQQETSFVTMGQRTSANPLRVRMHYGHPDVFDRIFHMFRGGMSKASKTINLSEDIYAGFNSTLRGGNVSHHEYIQVGKGKDVGLNQIAMFEAKVSSGNGEQILSRDVYRLGHRLDFLRMLSFYCTSVGFFISNLITVWVVFIFLYGRVFMALSGVDKAENLTGDVLEKALNVVFIVQVGSFTALPLILEMALERGLTRAIVDFLRMQLQLCSVFYTFSLGTKAHYFGRTVLHGGAKGERDTSGQRAGTENRAVQTATRKLPAGEGAARRRSGRRNGGRAGGAAGGAGGRAGEAAGGMELVILLVALARYGNARAYILMTFSTWFMAFSFLYAPFFFNPSGLDLLKNGEDGSEFVKWLFRSAGAEKKDDRSWEAWWESEQEHLKSSGFFSKALDIVLDLRYFFMHYAAIYRLDVVGERRKIWVYLISWLVAIGVGFIVKLYTLNKKKFGVQKHLAYRFIQFTLTSTIILALVLLVVLTDLTISDVFVAILIFLPTGWGLIQIAQVLRPLVEGVGFWPTIKSIARLYDGLMGAIIIIPLILVSWLPIGDIHNRILFSQAFSQGLQIQKIIVGKRPNAKLS</sequence>
<proteinExistence type="predicted"/>
<feature type="transmembrane region" description="Helical" evidence="2">
    <location>
        <begin position="684"/>
        <end position="706"/>
    </location>
</feature>
<reference evidence="4 5" key="1">
    <citation type="journal article" date="2018" name="Cell">
        <title>The Chara Genome: Secondary Complexity and Implications for Plant Terrestrialization.</title>
        <authorList>
            <person name="Nishiyama T."/>
            <person name="Sakayama H."/>
            <person name="Vries J.D."/>
            <person name="Buschmann H."/>
            <person name="Saint-Marcoux D."/>
            <person name="Ullrich K.K."/>
            <person name="Haas F.B."/>
            <person name="Vanderstraeten L."/>
            <person name="Becker D."/>
            <person name="Lang D."/>
            <person name="Vosolsobe S."/>
            <person name="Rombauts S."/>
            <person name="Wilhelmsson P.K.I."/>
            <person name="Janitza P."/>
            <person name="Kern R."/>
            <person name="Heyl A."/>
            <person name="Rumpler F."/>
            <person name="Villalobos L.I.A.C."/>
            <person name="Clay J.M."/>
            <person name="Skokan R."/>
            <person name="Toyoda A."/>
            <person name="Suzuki Y."/>
            <person name="Kagoshima H."/>
            <person name="Schijlen E."/>
            <person name="Tajeshwar N."/>
            <person name="Catarino B."/>
            <person name="Hetherington A.J."/>
            <person name="Saltykova A."/>
            <person name="Bonnot C."/>
            <person name="Breuninger H."/>
            <person name="Symeonidi A."/>
            <person name="Radhakrishnan G.V."/>
            <person name="Van Nieuwerburgh F."/>
            <person name="Deforce D."/>
            <person name="Chang C."/>
            <person name="Karol K.G."/>
            <person name="Hedrich R."/>
            <person name="Ulvskov P."/>
            <person name="Glockner G."/>
            <person name="Delwiche C.F."/>
            <person name="Petrasek J."/>
            <person name="Van de Peer Y."/>
            <person name="Friml J."/>
            <person name="Beilby M."/>
            <person name="Dolan L."/>
            <person name="Kohara Y."/>
            <person name="Sugano S."/>
            <person name="Fujiyama A."/>
            <person name="Delaux P.-M."/>
            <person name="Quint M."/>
            <person name="TheiBen G."/>
            <person name="Hagemann M."/>
            <person name="Harholt J."/>
            <person name="Dunand C."/>
            <person name="Zachgo S."/>
            <person name="Langdale J."/>
            <person name="Maumus F."/>
            <person name="Straeten D.V.D."/>
            <person name="Gould S.B."/>
            <person name="Rensing S.A."/>
        </authorList>
    </citation>
    <scope>NUCLEOTIDE SEQUENCE [LARGE SCALE GENOMIC DNA]</scope>
    <source>
        <strain evidence="4 5">S276</strain>
    </source>
</reference>
<feature type="transmembrane region" description="Helical" evidence="2">
    <location>
        <begin position="712"/>
        <end position="734"/>
    </location>
</feature>
<feature type="transmembrane region" description="Helical" evidence="2">
    <location>
        <begin position="400"/>
        <end position="419"/>
    </location>
</feature>
<feature type="transmembrane region" description="Helical" evidence="2">
    <location>
        <begin position="755"/>
        <end position="776"/>
    </location>
</feature>
<feature type="domain" description="Glycosyl transferase 48" evidence="3">
    <location>
        <begin position="527"/>
        <end position="673"/>
    </location>
</feature>
<evidence type="ECO:0000259" key="3">
    <source>
        <dbReference type="Pfam" id="PF02364"/>
    </source>
</evidence>
<feature type="domain" description="Glycosyl transferase 48" evidence="3">
    <location>
        <begin position="64"/>
        <end position="467"/>
    </location>
</feature>
<feature type="compositionally biased region" description="Gly residues" evidence="1">
    <location>
        <begin position="508"/>
        <end position="521"/>
    </location>
</feature>
<gene>
    <name evidence="4" type="ORF">CBR_g36382</name>
</gene>
<dbReference type="Gramene" id="GBG82854">
    <property type="protein sequence ID" value="GBG82854"/>
    <property type="gene ID" value="CBR_g36382"/>
</dbReference>
<feature type="region of interest" description="Disordered" evidence="1">
    <location>
        <begin position="466"/>
        <end position="521"/>
    </location>
</feature>
<dbReference type="OMA" id="LWFRICK"/>
<feature type="transmembrane region" description="Helical" evidence="2">
    <location>
        <begin position="351"/>
        <end position="380"/>
    </location>
</feature>
<feature type="transmembrane region" description="Helical" evidence="2">
    <location>
        <begin position="651"/>
        <end position="672"/>
    </location>
</feature>
<dbReference type="PANTHER" id="PTHR12741:SF48">
    <property type="entry name" value="1,3-BETA-GLUCAN SYNTHASE COMPONENT FKS1-RELATED"/>
    <property type="match status" value="1"/>
</dbReference>
<evidence type="ECO:0000313" key="4">
    <source>
        <dbReference type="EMBL" id="GBG82854.1"/>
    </source>
</evidence>
<keyword evidence="2" id="KW-0812">Transmembrane</keyword>
<comment type="caution">
    <text evidence="4">The sequence shown here is derived from an EMBL/GenBank/DDBJ whole genome shotgun (WGS) entry which is preliminary data.</text>
</comment>
<dbReference type="GO" id="GO:0006075">
    <property type="term" value="P:(1-&gt;3)-beta-D-glucan biosynthetic process"/>
    <property type="evidence" value="ECO:0007669"/>
    <property type="project" value="InterPro"/>
</dbReference>
<feature type="transmembrane region" description="Helical" evidence="2">
    <location>
        <begin position="546"/>
        <end position="567"/>
    </location>
</feature>
<dbReference type="AlphaFoldDB" id="A0A388LKL5"/>
<keyword evidence="2" id="KW-0472">Membrane</keyword>
<dbReference type="GO" id="GO:0005886">
    <property type="term" value="C:plasma membrane"/>
    <property type="evidence" value="ECO:0007669"/>
    <property type="project" value="TreeGrafter"/>
</dbReference>
<dbReference type="Pfam" id="PF02364">
    <property type="entry name" value="Glucan_synthase"/>
    <property type="match status" value="2"/>
</dbReference>
<protein>
    <recommendedName>
        <fullName evidence="3">Glycosyl transferase 48 domain-containing protein</fullName>
    </recommendedName>
</protein>
<dbReference type="PANTHER" id="PTHR12741">
    <property type="entry name" value="LYST-INTERACTING PROTEIN LIP5 DOPAMINE RESPONSIVE PROTEIN DRG-1"/>
    <property type="match status" value="1"/>
</dbReference>
<dbReference type="Proteomes" id="UP000265515">
    <property type="component" value="Unassembled WGS sequence"/>
</dbReference>
<dbReference type="GO" id="GO:0000148">
    <property type="term" value="C:1,3-beta-D-glucan synthase complex"/>
    <property type="evidence" value="ECO:0007669"/>
    <property type="project" value="InterPro"/>
</dbReference>
<accession>A0A388LKL5</accession>
<dbReference type="EMBL" id="BFEA01000420">
    <property type="protein sequence ID" value="GBG82854.1"/>
    <property type="molecule type" value="Genomic_DNA"/>
</dbReference>
<evidence type="ECO:0000256" key="1">
    <source>
        <dbReference type="SAM" id="MobiDB-lite"/>
    </source>
</evidence>
<organism evidence="4 5">
    <name type="scientific">Chara braunii</name>
    <name type="common">Braun's stonewort</name>
    <dbReference type="NCBI Taxonomy" id="69332"/>
    <lineage>
        <taxon>Eukaryota</taxon>
        <taxon>Viridiplantae</taxon>
        <taxon>Streptophyta</taxon>
        <taxon>Charophyceae</taxon>
        <taxon>Charales</taxon>
        <taxon>Characeae</taxon>
        <taxon>Chara</taxon>
    </lineage>
</organism>
<keyword evidence="5" id="KW-1185">Reference proteome</keyword>
<dbReference type="GO" id="GO:0003843">
    <property type="term" value="F:1,3-beta-D-glucan synthase activity"/>
    <property type="evidence" value="ECO:0007669"/>
    <property type="project" value="InterPro"/>
</dbReference>